<evidence type="ECO:0000256" key="2">
    <source>
        <dbReference type="ARBA" id="ARBA00023015"/>
    </source>
</evidence>
<dbReference type="InterPro" id="IPR050536">
    <property type="entry name" value="DtxR_MntR_Metal-Reg"/>
</dbReference>
<dbReference type="GO" id="GO:0003677">
    <property type="term" value="F:DNA binding"/>
    <property type="evidence" value="ECO:0007669"/>
    <property type="project" value="UniProtKB-KW"/>
</dbReference>
<name>A0A2I1M6L3_9FIRM</name>
<dbReference type="RefSeq" id="WP_101540565.1">
    <property type="nucleotide sequence ID" value="NZ_PKGS01000005.1"/>
</dbReference>
<reference evidence="6 7" key="1">
    <citation type="submission" date="2017-12" db="EMBL/GenBank/DDBJ databases">
        <title>Phylogenetic diversity of female urinary microbiome.</title>
        <authorList>
            <person name="Thomas-White K."/>
            <person name="Wolfe A.J."/>
        </authorList>
    </citation>
    <scope>NUCLEOTIDE SEQUENCE [LARGE SCALE GENOMIC DNA]</scope>
    <source>
        <strain evidence="6 7">UMB0119</strain>
    </source>
</reference>
<dbReference type="SMART" id="SM00347">
    <property type="entry name" value="HTH_MARR"/>
    <property type="match status" value="1"/>
</dbReference>
<dbReference type="GO" id="GO:0003700">
    <property type="term" value="F:DNA-binding transcription factor activity"/>
    <property type="evidence" value="ECO:0007669"/>
    <property type="project" value="InterPro"/>
</dbReference>
<keyword evidence="4" id="KW-0804">Transcription</keyword>
<dbReference type="GO" id="GO:0046914">
    <property type="term" value="F:transition metal ion binding"/>
    <property type="evidence" value="ECO:0007669"/>
    <property type="project" value="InterPro"/>
</dbReference>
<dbReference type="InterPro" id="IPR022689">
    <property type="entry name" value="Iron_dep_repressor"/>
</dbReference>
<dbReference type="InterPro" id="IPR036421">
    <property type="entry name" value="Fe_dep_repressor_sf"/>
</dbReference>
<evidence type="ECO:0000313" key="7">
    <source>
        <dbReference type="Proteomes" id="UP000234335"/>
    </source>
</evidence>
<dbReference type="InterPro" id="IPR036388">
    <property type="entry name" value="WH-like_DNA-bd_sf"/>
</dbReference>
<evidence type="ECO:0000313" key="6">
    <source>
        <dbReference type="EMBL" id="PKZ15744.1"/>
    </source>
</evidence>
<dbReference type="Pfam" id="PF02742">
    <property type="entry name" value="Fe_dep_repr_C"/>
    <property type="match status" value="1"/>
</dbReference>
<evidence type="ECO:0000259" key="5">
    <source>
        <dbReference type="PROSITE" id="PS50944"/>
    </source>
</evidence>
<evidence type="ECO:0000256" key="3">
    <source>
        <dbReference type="ARBA" id="ARBA00023125"/>
    </source>
</evidence>
<keyword evidence="2" id="KW-0805">Transcription regulation</keyword>
<dbReference type="GO" id="GO:0046983">
    <property type="term" value="F:protein dimerization activity"/>
    <property type="evidence" value="ECO:0007669"/>
    <property type="project" value="InterPro"/>
</dbReference>
<proteinExistence type="inferred from homology"/>
<feature type="domain" description="HTH dtxR-type" evidence="5">
    <location>
        <begin position="1"/>
        <end position="65"/>
    </location>
</feature>
<dbReference type="InterPro" id="IPR001367">
    <property type="entry name" value="Fe_dep_repressor"/>
</dbReference>
<dbReference type="PANTHER" id="PTHR33238">
    <property type="entry name" value="IRON (METAL) DEPENDENT REPRESSOR, DTXR FAMILY"/>
    <property type="match status" value="1"/>
</dbReference>
<dbReference type="SMART" id="SM00529">
    <property type="entry name" value="HTH_DTXR"/>
    <property type="match status" value="1"/>
</dbReference>
<keyword evidence="7" id="KW-1185">Reference proteome</keyword>
<dbReference type="Pfam" id="PF01325">
    <property type="entry name" value="Fe_dep_repress"/>
    <property type="match status" value="1"/>
</dbReference>
<dbReference type="AlphaFoldDB" id="A0A2I1M6L3"/>
<protein>
    <submittedName>
        <fullName evidence="6">Metal-dependent transcriptional regulator</fullName>
    </submittedName>
</protein>
<evidence type="ECO:0000256" key="4">
    <source>
        <dbReference type="ARBA" id="ARBA00023163"/>
    </source>
</evidence>
<comment type="similarity">
    <text evidence="1">Belongs to the DtxR/MntR family.</text>
</comment>
<evidence type="ECO:0000256" key="1">
    <source>
        <dbReference type="ARBA" id="ARBA00007871"/>
    </source>
</evidence>
<dbReference type="Proteomes" id="UP000234335">
    <property type="component" value="Unassembled WGS sequence"/>
</dbReference>
<comment type="caution">
    <text evidence="6">The sequence shown here is derived from an EMBL/GenBank/DDBJ whole genome shotgun (WGS) entry which is preliminary data.</text>
</comment>
<dbReference type="Gene3D" id="1.10.60.10">
    <property type="entry name" value="Iron dependent repressor, metal binding and dimerisation domain"/>
    <property type="match status" value="1"/>
</dbReference>
<dbReference type="PROSITE" id="PS50944">
    <property type="entry name" value="HTH_DTXR"/>
    <property type="match status" value="1"/>
</dbReference>
<dbReference type="EMBL" id="PKGS01000005">
    <property type="protein sequence ID" value="PKZ15744.1"/>
    <property type="molecule type" value="Genomic_DNA"/>
</dbReference>
<accession>A0A2I1M6L3</accession>
<dbReference type="Gene3D" id="1.10.10.10">
    <property type="entry name" value="Winged helix-like DNA-binding domain superfamily/Winged helix DNA-binding domain"/>
    <property type="match status" value="1"/>
</dbReference>
<dbReference type="SUPFAM" id="SSF47979">
    <property type="entry name" value="Iron-dependent repressor protein, dimerization domain"/>
    <property type="match status" value="1"/>
</dbReference>
<dbReference type="InterPro" id="IPR036390">
    <property type="entry name" value="WH_DNA-bd_sf"/>
</dbReference>
<sequence>MVHREFAEENYLEAIYILYKNHREVRSIDIANYLEVARSTVHKMLRKLVDKGYILYEEDKIVRFTEEGEKIAKSIYERHLYLKKLLIEIGIEQKRAEEEACQIEHIISEDSFQKIKKYFGNKI</sequence>
<organism evidence="6 7">
    <name type="scientific">Anaerococcus octavius</name>
    <dbReference type="NCBI Taxonomy" id="54007"/>
    <lineage>
        <taxon>Bacteria</taxon>
        <taxon>Bacillati</taxon>
        <taxon>Bacillota</taxon>
        <taxon>Tissierellia</taxon>
        <taxon>Tissierellales</taxon>
        <taxon>Peptoniphilaceae</taxon>
        <taxon>Anaerococcus</taxon>
    </lineage>
</organism>
<keyword evidence="3" id="KW-0238">DNA-binding</keyword>
<gene>
    <name evidence="6" type="ORF">CYJ34_06900</name>
</gene>
<dbReference type="InterPro" id="IPR022687">
    <property type="entry name" value="HTH_DTXR"/>
</dbReference>
<dbReference type="SUPFAM" id="SSF46785">
    <property type="entry name" value="Winged helix' DNA-binding domain"/>
    <property type="match status" value="1"/>
</dbReference>
<dbReference type="PANTHER" id="PTHR33238:SF7">
    <property type="entry name" value="IRON-DEPENDENT TRANSCRIPTIONAL REGULATOR"/>
    <property type="match status" value="1"/>
</dbReference>
<dbReference type="InterPro" id="IPR000835">
    <property type="entry name" value="HTH_MarR-typ"/>
</dbReference>